<feature type="domain" description="FAD/NAD(P)-binding" evidence="2">
    <location>
        <begin position="1"/>
        <end position="147"/>
    </location>
</feature>
<reference evidence="4" key="1">
    <citation type="submission" date="2016-09" db="EMBL/GenBank/DDBJ databases">
        <authorList>
            <person name="Varghese N."/>
            <person name="Submissions S."/>
        </authorList>
    </citation>
    <scope>NUCLEOTIDE SEQUENCE [LARGE SCALE GENOMIC DNA]</scope>
    <source>
        <strain evidence="4">25nlg</strain>
    </source>
</reference>
<dbReference type="InterPro" id="IPR051691">
    <property type="entry name" value="Metab_Enz_Cyan_OpOx_G3PDH"/>
</dbReference>
<keyword evidence="4" id="KW-1185">Reference proteome</keyword>
<accession>A0A1G6JTG4</accession>
<gene>
    <name evidence="3" type="ORF">SAMN05421737_10685</name>
</gene>
<dbReference type="PRINTS" id="PR00368">
    <property type="entry name" value="FADPNR"/>
</dbReference>
<dbReference type="InterPro" id="IPR036188">
    <property type="entry name" value="FAD/NAD-bd_sf"/>
</dbReference>
<evidence type="ECO:0000259" key="2">
    <source>
        <dbReference type="Pfam" id="PF07992"/>
    </source>
</evidence>
<dbReference type="RefSeq" id="WP_090775705.1">
    <property type="nucleotide sequence ID" value="NZ_FMYM01000006.1"/>
</dbReference>
<dbReference type="Proteomes" id="UP000242662">
    <property type="component" value="Unassembled WGS sequence"/>
</dbReference>
<dbReference type="PANTHER" id="PTHR42949">
    <property type="entry name" value="ANAEROBIC GLYCEROL-3-PHOSPHATE DEHYDROGENASE SUBUNIT B"/>
    <property type="match status" value="1"/>
</dbReference>
<sequence>MDLIIIGAGPAGLAASIAAAKNGLRVLIVDEFMKPGGRLLGQLHEEKKNVWWNGIEEAHTLHTEAISLGVEIRLQTSVYHLEKQSSWCVHTTKGTFSSKALLLATGAIEKSFPIPGWTLPGVMSIGAAQVMTNVHHVKPGHKGVIIGINALSFAIARELILCGVDIAGFYLPPTNVFTKSDAQPRDVFKQMLRLAHLAPSPFFKIGGALARKSTFIQKQSLRYYPKNGFQVWGVPIHLKKAVTDIIGDSTVTAVSIASLTQEGEIIPGSETEQQVDFVAIAGGLTPLTELIGLTTCPLREIASLGGAVPEHAEDMTTPVPHLYVAGNITGIESAKVAKAQGHVAGLSVARHSFKKYVCTALQQAMAQVQTTRAQALIQFHPNVKNGRQQLYKLACEQT</sequence>
<dbReference type="PANTHER" id="PTHR42949:SF3">
    <property type="entry name" value="ANAEROBIC GLYCEROL-3-PHOSPHATE DEHYDROGENASE SUBUNIT B"/>
    <property type="match status" value="1"/>
</dbReference>
<dbReference type="Pfam" id="PF07992">
    <property type="entry name" value="Pyr_redox_2"/>
    <property type="match status" value="2"/>
</dbReference>
<evidence type="ECO:0000313" key="4">
    <source>
        <dbReference type="Proteomes" id="UP000242662"/>
    </source>
</evidence>
<dbReference type="PRINTS" id="PR00411">
    <property type="entry name" value="PNDRDTASEI"/>
</dbReference>
<dbReference type="Gene3D" id="3.50.50.60">
    <property type="entry name" value="FAD/NAD(P)-binding domain"/>
    <property type="match status" value="4"/>
</dbReference>
<evidence type="ECO:0000313" key="3">
    <source>
        <dbReference type="EMBL" id="SDC21948.1"/>
    </source>
</evidence>
<name>A0A1G6JTG4_9BACI</name>
<feature type="domain" description="FAD/NAD(P)-binding" evidence="2">
    <location>
        <begin position="232"/>
        <end position="341"/>
    </location>
</feature>
<protein>
    <submittedName>
        <fullName evidence="3">Sarcosine oxidase subunit alpha</fullName>
    </submittedName>
</protein>
<organism evidence="3 4">
    <name type="scientific">Shouchella lonarensis</name>
    <dbReference type="NCBI Taxonomy" id="1464122"/>
    <lineage>
        <taxon>Bacteria</taxon>
        <taxon>Bacillati</taxon>
        <taxon>Bacillota</taxon>
        <taxon>Bacilli</taxon>
        <taxon>Bacillales</taxon>
        <taxon>Bacillaceae</taxon>
        <taxon>Shouchella</taxon>
    </lineage>
</organism>
<proteinExistence type="predicted"/>
<dbReference type="STRING" id="1464122.SAMN05421737_10685"/>
<dbReference type="SUPFAM" id="SSF51905">
    <property type="entry name" value="FAD/NAD(P)-binding domain"/>
    <property type="match status" value="1"/>
</dbReference>
<dbReference type="InterPro" id="IPR023753">
    <property type="entry name" value="FAD/NAD-binding_dom"/>
</dbReference>
<evidence type="ECO:0000256" key="1">
    <source>
        <dbReference type="ARBA" id="ARBA00023002"/>
    </source>
</evidence>
<keyword evidence="1" id="KW-0560">Oxidoreductase</keyword>
<dbReference type="GO" id="GO:0016491">
    <property type="term" value="F:oxidoreductase activity"/>
    <property type="evidence" value="ECO:0007669"/>
    <property type="project" value="UniProtKB-KW"/>
</dbReference>
<dbReference type="EMBL" id="FMYM01000006">
    <property type="protein sequence ID" value="SDC21948.1"/>
    <property type="molecule type" value="Genomic_DNA"/>
</dbReference>
<dbReference type="AlphaFoldDB" id="A0A1G6JTG4"/>
<dbReference type="OrthoDB" id="9776839at2"/>